<evidence type="ECO:0000313" key="1">
    <source>
        <dbReference type="EMBL" id="MPM80597.1"/>
    </source>
</evidence>
<gene>
    <name evidence="1" type="ORF">SDC9_127647</name>
</gene>
<dbReference type="EMBL" id="VSSQ01030173">
    <property type="protein sequence ID" value="MPM80597.1"/>
    <property type="molecule type" value="Genomic_DNA"/>
</dbReference>
<protein>
    <submittedName>
        <fullName evidence="1">Uncharacterized protein</fullName>
    </submittedName>
</protein>
<comment type="caution">
    <text evidence="1">The sequence shown here is derived from an EMBL/GenBank/DDBJ whole genome shotgun (WGS) entry which is preliminary data.</text>
</comment>
<sequence>MRAKQLANLALQAVVGRAAGVAVVCDHHRGNGLIAHRVDPAVGEHVQIDILISQQKCVVARRCHRFLPRFHGKQVQLLHHAHFVHLERELFSRKQFYFAHCNDFLHLVI</sequence>
<name>A0A645CUJ3_9ZZZZ</name>
<organism evidence="1">
    <name type="scientific">bioreactor metagenome</name>
    <dbReference type="NCBI Taxonomy" id="1076179"/>
    <lineage>
        <taxon>unclassified sequences</taxon>
        <taxon>metagenomes</taxon>
        <taxon>ecological metagenomes</taxon>
    </lineage>
</organism>
<accession>A0A645CUJ3</accession>
<dbReference type="AlphaFoldDB" id="A0A645CUJ3"/>
<reference evidence="1" key="1">
    <citation type="submission" date="2019-08" db="EMBL/GenBank/DDBJ databases">
        <authorList>
            <person name="Kucharzyk K."/>
            <person name="Murdoch R.W."/>
            <person name="Higgins S."/>
            <person name="Loffler F."/>
        </authorList>
    </citation>
    <scope>NUCLEOTIDE SEQUENCE</scope>
</reference>
<proteinExistence type="predicted"/>